<reference evidence="2" key="1">
    <citation type="journal article" date="2021" name="PeerJ">
        <title>Extensive microbial diversity within the chicken gut microbiome revealed by metagenomics and culture.</title>
        <authorList>
            <person name="Gilroy R."/>
            <person name="Ravi A."/>
            <person name="Getino M."/>
            <person name="Pursley I."/>
            <person name="Horton D.L."/>
            <person name="Alikhan N.F."/>
            <person name="Baker D."/>
            <person name="Gharbi K."/>
            <person name="Hall N."/>
            <person name="Watson M."/>
            <person name="Adriaenssens E.M."/>
            <person name="Foster-Nyarko E."/>
            <person name="Jarju S."/>
            <person name="Secka A."/>
            <person name="Antonio M."/>
            <person name="Oren A."/>
            <person name="Chaudhuri R.R."/>
            <person name="La Ragione R."/>
            <person name="Hildebrand F."/>
            <person name="Pallen M.J."/>
        </authorList>
    </citation>
    <scope>NUCLEOTIDE SEQUENCE</scope>
    <source>
        <strain evidence="2">1068</strain>
    </source>
</reference>
<dbReference type="EMBL" id="DXBG01000104">
    <property type="protein sequence ID" value="HIZ65109.1"/>
    <property type="molecule type" value="Genomic_DNA"/>
</dbReference>
<evidence type="ECO:0000313" key="2">
    <source>
        <dbReference type="EMBL" id="HIZ65109.1"/>
    </source>
</evidence>
<organism evidence="2 3">
    <name type="scientific">Candidatus Blautia pullicola</name>
    <dbReference type="NCBI Taxonomy" id="2838498"/>
    <lineage>
        <taxon>Bacteria</taxon>
        <taxon>Bacillati</taxon>
        <taxon>Bacillota</taxon>
        <taxon>Clostridia</taxon>
        <taxon>Lachnospirales</taxon>
        <taxon>Lachnospiraceae</taxon>
        <taxon>Blautia</taxon>
    </lineage>
</organism>
<feature type="transmembrane region" description="Helical" evidence="1">
    <location>
        <begin position="124"/>
        <end position="144"/>
    </location>
</feature>
<evidence type="ECO:0000256" key="1">
    <source>
        <dbReference type="SAM" id="Phobius"/>
    </source>
</evidence>
<keyword evidence="1" id="KW-1133">Transmembrane helix</keyword>
<proteinExistence type="predicted"/>
<gene>
    <name evidence="2" type="ORF">H9809_04285</name>
</gene>
<sequence>MLFPPVFLPEQNTEVRDLLRARYTSLGTLYGIRVILALLSALALTGVYLAVLKEGNCSFELWKSYGGTISGIVFLGGMGIFAYGLTSQVVIGYMIPLLYYVLCMGAGPKKMGVFYLFAMTQGEFSWKIWQAGAGVLLLGAGILLQMRKDR</sequence>
<feature type="transmembrane region" description="Helical" evidence="1">
    <location>
        <begin position="30"/>
        <end position="52"/>
    </location>
</feature>
<comment type="caution">
    <text evidence="2">The sequence shown here is derived from an EMBL/GenBank/DDBJ whole genome shotgun (WGS) entry which is preliminary data.</text>
</comment>
<reference evidence="2" key="2">
    <citation type="submission" date="2021-04" db="EMBL/GenBank/DDBJ databases">
        <authorList>
            <person name="Gilroy R."/>
        </authorList>
    </citation>
    <scope>NUCLEOTIDE SEQUENCE</scope>
    <source>
        <strain evidence="2">1068</strain>
    </source>
</reference>
<feature type="transmembrane region" description="Helical" evidence="1">
    <location>
        <begin position="64"/>
        <end position="85"/>
    </location>
</feature>
<evidence type="ECO:0000313" key="3">
    <source>
        <dbReference type="Proteomes" id="UP000824056"/>
    </source>
</evidence>
<keyword evidence="1" id="KW-0472">Membrane</keyword>
<dbReference type="Proteomes" id="UP000824056">
    <property type="component" value="Unassembled WGS sequence"/>
</dbReference>
<protein>
    <submittedName>
        <fullName evidence="2">Uncharacterized protein</fullName>
    </submittedName>
</protein>
<name>A0A9D2JTA2_9FIRM</name>
<feature type="transmembrane region" description="Helical" evidence="1">
    <location>
        <begin position="97"/>
        <end position="118"/>
    </location>
</feature>
<dbReference type="AlphaFoldDB" id="A0A9D2JTA2"/>
<accession>A0A9D2JTA2</accession>
<keyword evidence="1" id="KW-0812">Transmembrane</keyword>